<reference evidence="3 4" key="1">
    <citation type="journal article" date="2019" name="Nat. Plants">
        <title>Stout camphor tree genome fills gaps in understanding of flowering plant genome evolution.</title>
        <authorList>
            <person name="Chaw S.M."/>
            <person name="Liu Y.C."/>
            <person name="Wu Y.W."/>
            <person name="Wang H.Y."/>
            <person name="Lin C.I."/>
            <person name="Wu C.S."/>
            <person name="Ke H.M."/>
            <person name="Chang L.Y."/>
            <person name="Hsu C.Y."/>
            <person name="Yang H.T."/>
            <person name="Sudianto E."/>
            <person name="Hsu M.H."/>
            <person name="Wu K.P."/>
            <person name="Wang L.N."/>
            <person name="Leebens-Mack J.H."/>
            <person name="Tsai I.J."/>
        </authorList>
    </citation>
    <scope>NUCLEOTIDE SEQUENCE [LARGE SCALE GENOMIC DNA]</scope>
    <source>
        <strain evidence="4">cv. Chaw 1501</strain>
        <tissue evidence="3">Young leaves</tissue>
    </source>
</reference>
<evidence type="ECO:0000256" key="1">
    <source>
        <dbReference type="SAM" id="MobiDB-lite"/>
    </source>
</evidence>
<gene>
    <name evidence="3" type="ORF">CKAN_00750800</name>
</gene>
<keyword evidence="2" id="KW-1133">Transmembrane helix</keyword>
<name>A0A443NKB3_9MAGN</name>
<comment type="caution">
    <text evidence="3">The sequence shown here is derived from an EMBL/GenBank/DDBJ whole genome shotgun (WGS) entry which is preliminary data.</text>
</comment>
<evidence type="ECO:0000313" key="3">
    <source>
        <dbReference type="EMBL" id="RWR78954.1"/>
    </source>
</evidence>
<sequence length="191" mass="20535">MDSPSRSPRDSPSSRPARSLALTYPASASCLSIARNCRPPWWVLSFSGPVNVIWIRSWEVYKDEEISCGQELSSFFYASDMNAKTSPASPPAATTSTWTPCPSPPTASSASPLITTSASSTATTRFRVSCIQTILKGGSGTVIYVRALPVVLFLVKAIIVYRLLVAMVLIAVDEVGIDSSTIYGVHSKQQL</sequence>
<dbReference type="Proteomes" id="UP000283530">
    <property type="component" value="Unassembled WGS sequence"/>
</dbReference>
<proteinExistence type="predicted"/>
<organism evidence="3 4">
    <name type="scientific">Cinnamomum micranthum f. kanehirae</name>
    <dbReference type="NCBI Taxonomy" id="337451"/>
    <lineage>
        <taxon>Eukaryota</taxon>
        <taxon>Viridiplantae</taxon>
        <taxon>Streptophyta</taxon>
        <taxon>Embryophyta</taxon>
        <taxon>Tracheophyta</taxon>
        <taxon>Spermatophyta</taxon>
        <taxon>Magnoliopsida</taxon>
        <taxon>Magnoliidae</taxon>
        <taxon>Laurales</taxon>
        <taxon>Lauraceae</taxon>
        <taxon>Cinnamomum</taxon>
    </lineage>
</organism>
<feature type="transmembrane region" description="Helical" evidence="2">
    <location>
        <begin position="150"/>
        <end position="172"/>
    </location>
</feature>
<dbReference type="PROSITE" id="PS51257">
    <property type="entry name" value="PROKAR_LIPOPROTEIN"/>
    <property type="match status" value="1"/>
</dbReference>
<keyword evidence="2" id="KW-0472">Membrane</keyword>
<feature type="region of interest" description="Disordered" evidence="1">
    <location>
        <begin position="88"/>
        <end position="113"/>
    </location>
</feature>
<accession>A0A443NKB3</accession>
<dbReference type="AlphaFoldDB" id="A0A443NKB3"/>
<keyword evidence="4" id="KW-1185">Reference proteome</keyword>
<keyword evidence="2" id="KW-0812">Transmembrane</keyword>
<dbReference type="EMBL" id="QPKB01000003">
    <property type="protein sequence ID" value="RWR78954.1"/>
    <property type="molecule type" value="Genomic_DNA"/>
</dbReference>
<evidence type="ECO:0000313" key="4">
    <source>
        <dbReference type="Proteomes" id="UP000283530"/>
    </source>
</evidence>
<evidence type="ECO:0000256" key="2">
    <source>
        <dbReference type="SAM" id="Phobius"/>
    </source>
</evidence>
<protein>
    <submittedName>
        <fullName evidence="3">Uncharacterized protein</fullName>
    </submittedName>
</protein>